<dbReference type="STRING" id="47427.A0A2H3D534"/>
<name>A0A2H3D534_ARMGA</name>
<dbReference type="AlphaFoldDB" id="A0A2H3D534"/>
<proteinExistence type="predicted"/>
<protein>
    <submittedName>
        <fullName evidence="1">Uncharacterized protein</fullName>
    </submittedName>
</protein>
<organism evidence="1 2">
    <name type="scientific">Armillaria gallica</name>
    <name type="common">Bulbous honey fungus</name>
    <name type="synonym">Armillaria bulbosa</name>
    <dbReference type="NCBI Taxonomy" id="47427"/>
    <lineage>
        <taxon>Eukaryota</taxon>
        <taxon>Fungi</taxon>
        <taxon>Dikarya</taxon>
        <taxon>Basidiomycota</taxon>
        <taxon>Agaricomycotina</taxon>
        <taxon>Agaricomycetes</taxon>
        <taxon>Agaricomycetidae</taxon>
        <taxon>Agaricales</taxon>
        <taxon>Marasmiineae</taxon>
        <taxon>Physalacriaceae</taxon>
        <taxon>Armillaria</taxon>
    </lineage>
</organism>
<accession>A0A2H3D534</accession>
<dbReference type="InParanoid" id="A0A2H3D534"/>
<reference evidence="2" key="1">
    <citation type="journal article" date="2017" name="Nat. Ecol. Evol.">
        <title>Genome expansion and lineage-specific genetic innovations in the forest pathogenic fungi Armillaria.</title>
        <authorList>
            <person name="Sipos G."/>
            <person name="Prasanna A.N."/>
            <person name="Walter M.C."/>
            <person name="O'Connor E."/>
            <person name="Balint B."/>
            <person name="Krizsan K."/>
            <person name="Kiss B."/>
            <person name="Hess J."/>
            <person name="Varga T."/>
            <person name="Slot J."/>
            <person name="Riley R."/>
            <person name="Boka B."/>
            <person name="Rigling D."/>
            <person name="Barry K."/>
            <person name="Lee J."/>
            <person name="Mihaltcheva S."/>
            <person name="LaButti K."/>
            <person name="Lipzen A."/>
            <person name="Waldron R."/>
            <person name="Moloney N.M."/>
            <person name="Sperisen C."/>
            <person name="Kredics L."/>
            <person name="Vagvoelgyi C."/>
            <person name="Patrignani A."/>
            <person name="Fitzpatrick D."/>
            <person name="Nagy I."/>
            <person name="Doyle S."/>
            <person name="Anderson J.B."/>
            <person name="Grigoriev I.V."/>
            <person name="Gueldener U."/>
            <person name="Muensterkoetter M."/>
            <person name="Nagy L.G."/>
        </authorList>
    </citation>
    <scope>NUCLEOTIDE SEQUENCE [LARGE SCALE GENOMIC DNA]</scope>
    <source>
        <strain evidence="2">Ar21-2</strain>
    </source>
</reference>
<dbReference type="OrthoDB" id="10253098at2759"/>
<keyword evidence="2" id="KW-1185">Reference proteome</keyword>
<gene>
    <name evidence="1" type="ORF">ARMGADRAFT_1082655</name>
</gene>
<evidence type="ECO:0000313" key="2">
    <source>
        <dbReference type="Proteomes" id="UP000217790"/>
    </source>
</evidence>
<dbReference type="Proteomes" id="UP000217790">
    <property type="component" value="Unassembled WGS sequence"/>
</dbReference>
<dbReference type="EMBL" id="KZ293665">
    <property type="protein sequence ID" value="PBK90371.1"/>
    <property type="molecule type" value="Genomic_DNA"/>
</dbReference>
<evidence type="ECO:0000313" key="1">
    <source>
        <dbReference type="EMBL" id="PBK90371.1"/>
    </source>
</evidence>
<sequence>MTQATIRHSPIFGEDEGPCVCDYLTINVHVIHLGLVQLLSINYMEKLGDSSTVDALDGNLKDFKPPEHEASYGCCQDETPGRRESHRETQLCILLYVEGVSYTREEDQWEFAALYKKRGQRDEILHITSSVLVLVLTFTIS</sequence>